<gene>
    <name evidence="2" type="ORF">LANO_0F13938G</name>
</gene>
<reference evidence="3" key="1">
    <citation type="submission" date="2016-03" db="EMBL/GenBank/DDBJ databases">
        <authorList>
            <person name="Devillers Hugo."/>
        </authorList>
    </citation>
    <scope>NUCLEOTIDE SEQUENCE [LARGE SCALE GENOMIC DNA]</scope>
</reference>
<proteinExistence type="predicted"/>
<dbReference type="SUPFAM" id="SSF89975">
    <property type="entry name" value="Hypothetical protein Yml108w"/>
    <property type="match status" value="1"/>
</dbReference>
<evidence type="ECO:0000313" key="3">
    <source>
        <dbReference type="Proteomes" id="UP000189911"/>
    </source>
</evidence>
<protein>
    <submittedName>
        <fullName evidence="2">LANO_0F13938g1_1</fullName>
    </submittedName>
</protein>
<feature type="compositionally biased region" description="Low complexity" evidence="1">
    <location>
        <begin position="11"/>
        <end position="20"/>
    </location>
</feature>
<feature type="compositionally biased region" description="Basic and acidic residues" evidence="1">
    <location>
        <begin position="1"/>
        <end position="10"/>
    </location>
</feature>
<dbReference type="Pfam" id="PF08987">
    <property type="entry name" value="DUF1892"/>
    <property type="match status" value="1"/>
</dbReference>
<dbReference type="InterPro" id="IPR015080">
    <property type="entry name" value="DUF1892"/>
</dbReference>
<dbReference type="InterPro" id="IPR035946">
    <property type="entry name" value="YML108W-like_sf"/>
</dbReference>
<dbReference type="EMBL" id="LT598452">
    <property type="protein sequence ID" value="SCV01867.1"/>
    <property type="molecule type" value="Genomic_DNA"/>
</dbReference>
<keyword evidence="3" id="KW-1185">Reference proteome</keyword>
<dbReference type="OrthoDB" id="4035606at2759"/>
<sequence length="142" mass="16163">MSLRSTETRRSTTTSSDTLSTMAEERSYRMLVLLEDKVEDSTAGATVIENSEASQTPNATHEFVDELILPFEIEDMDKLNRWFDKFDADICIPNEGFIKYEISSDGLVVLLLDRSKEDVVSQVREFVESTKIEYSDDDDESS</sequence>
<organism evidence="2 3">
    <name type="scientific">Lachancea nothofagi CBS 11611</name>
    <dbReference type="NCBI Taxonomy" id="1266666"/>
    <lineage>
        <taxon>Eukaryota</taxon>
        <taxon>Fungi</taxon>
        <taxon>Dikarya</taxon>
        <taxon>Ascomycota</taxon>
        <taxon>Saccharomycotina</taxon>
        <taxon>Saccharomycetes</taxon>
        <taxon>Saccharomycetales</taxon>
        <taxon>Saccharomycetaceae</taxon>
        <taxon>Lachancea</taxon>
    </lineage>
</organism>
<name>A0A1G4KC16_9SACH</name>
<evidence type="ECO:0000313" key="2">
    <source>
        <dbReference type="EMBL" id="SCV01867.1"/>
    </source>
</evidence>
<dbReference type="Proteomes" id="UP000189911">
    <property type="component" value="Chromosome F"/>
</dbReference>
<dbReference type="AlphaFoldDB" id="A0A1G4KC16"/>
<evidence type="ECO:0000256" key="1">
    <source>
        <dbReference type="SAM" id="MobiDB-lite"/>
    </source>
</evidence>
<accession>A0A1G4KC16</accession>
<feature type="region of interest" description="Disordered" evidence="1">
    <location>
        <begin position="1"/>
        <end position="20"/>
    </location>
</feature>
<dbReference type="Gene3D" id="3.10.20.250">
    <property type="entry name" value="YML108W-like"/>
    <property type="match status" value="1"/>
</dbReference>